<dbReference type="CDD" id="cd11650">
    <property type="entry name" value="AT4G37440_like"/>
    <property type="match status" value="1"/>
</dbReference>
<feature type="region of interest" description="Disordered" evidence="1">
    <location>
        <begin position="578"/>
        <end position="612"/>
    </location>
</feature>
<gene>
    <name evidence="2" type="ORF">LITE_LOCUS9338</name>
</gene>
<dbReference type="AlphaFoldDB" id="A0AAV0IIN8"/>
<evidence type="ECO:0000313" key="2">
    <source>
        <dbReference type="EMBL" id="CAI0396913.1"/>
    </source>
</evidence>
<dbReference type="PANTHER" id="PTHR34057:SF1">
    <property type="entry name" value="ELONGATION FACTOR"/>
    <property type="match status" value="1"/>
</dbReference>
<proteinExistence type="predicted"/>
<feature type="non-terminal residue" evidence="2">
    <location>
        <position position="1"/>
    </location>
</feature>
<protein>
    <submittedName>
        <fullName evidence="2">Uncharacterized protein</fullName>
    </submittedName>
</protein>
<sequence length="612" mass="66329">GRRKGRIPKNVQLSSLSANPPPSLSLRRSAEQKFFPFSKFPKSSASSQKLPSDGYPVIMLAKVKSEGNLEAAAAAGGRGEGTAIGGQNSISRRIPEEVAVDEKKPSTSKPGIMIAEDPDGVLVDVVSFAAISAAPAPPPPNKADLDATEHSSSFADSLSDTDKCFFGNSEGEVQSEFFGGGDIASPFDAFSSLFYSRKKKVSNHWRNFIRPLMWRCKWAELKIKEIESQHMKYSGELAAYEQRKQSGVYQSIPEGSCAKSLPFLNACYRRKSKKRRKRKRVEGSMDILSSSSFLPDHPIFSYFESKRATADGASVVDEFDPIASTDAPRPDAKDQLVDTSVELPFAFGDSDAYLEIILLKIESVHSHVHKLKDQLDSVITNNAAKFSSWDNLCLLAPCGDEGQTSSAPSPVLSVGGFDGETMSPCGGRYTEGNQPGYDMSELVLPGSAVSSFGEAVHVPDVIESTVGMLADAEVTFHEPQIEHPCENVLENVLIKNEADAFMGTTTMTTTNCKLKEEEHHHHPRSEAIEKGHKPTAEEEEEITNGHQALITTSKTDELATEGESSTVATLKSCLALEVQIPTNKRKRGERKAGPGTGGWNKKSSGDDDAPPN</sequence>
<feature type="region of interest" description="Disordered" evidence="1">
    <location>
        <begin position="516"/>
        <end position="547"/>
    </location>
</feature>
<dbReference type="InterPro" id="IPR038745">
    <property type="entry name" value="AT4G37440-like"/>
</dbReference>
<keyword evidence="3" id="KW-1185">Reference proteome</keyword>
<evidence type="ECO:0000256" key="1">
    <source>
        <dbReference type="SAM" id="MobiDB-lite"/>
    </source>
</evidence>
<feature type="compositionally biased region" description="Low complexity" evidence="1">
    <location>
        <begin position="13"/>
        <end position="25"/>
    </location>
</feature>
<comment type="caution">
    <text evidence="2">The sequence shown here is derived from an EMBL/GenBank/DDBJ whole genome shotgun (WGS) entry which is preliminary data.</text>
</comment>
<feature type="region of interest" description="Disordered" evidence="1">
    <location>
        <begin position="1"/>
        <end position="25"/>
    </location>
</feature>
<name>A0AAV0IIN8_9ROSI</name>
<dbReference type="PANTHER" id="PTHR34057">
    <property type="entry name" value="ELONGATION FACTOR"/>
    <property type="match status" value="1"/>
</dbReference>
<reference evidence="2" key="1">
    <citation type="submission" date="2022-08" db="EMBL/GenBank/DDBJ databases">
        <authorList>
            <person name="Gutierrez-Valencia J."/>
        </authorList>
    </citation>
    <scope>NUCLEOTIDE SEQUENCE</scope>
</reference>
<evidence type="ECO:0000313" key="3">
    <source>
        <dbReference type="Proteomes" id="UP001154282"/>
    </source>
</evidence>
<organism evidence="2 3">
    <name type="scientific">Linum tenue</name>
    <dbReference type="NCBI Taxonomy" id="586396"/>
    <lineage>
        <taxon>Eukaryota</taxon>
        <taxon>Viridiplantae</taxon>
        <taxon>Streptophyta</taxon>
        <taxon>Embryophyta</taxon>
        <taxon>Tracheophyta</taxon>
        <taxon>Spermatophyta</taxon>
        <taxon>Magnoliopsida</taxon>
        <taxon>eudicotyledons</taxon>
        <taxon>Gunneridae</taxon>
        <taxon>Pentapetalae</taxon>
        <taxon>rosids</taxon>
        <taxon>fabids</taxon>
        <taxon>Malpighiales</taxon>
        <taxon>Linaceae</taxon>
        <taxon>Linum</taxon>
    </lineage>
</organism>
<accession>A0AAV0IIN8</accession>
<dbReference type="EMBL" id="CAMGYJ010000004">
    <property type="protein sequence ID" value="CAI0396913.1"/>
    <property type="molecule type" value="Genomic_DNA"/>
</dbReference>
<feature type="compositionally biased region" description="Basic and acidic residues" evidence="1">
    <location>
        <begin position="516"/>
        <end position="536"/>
    </location>
</feature>
<dbReference type="Proteomes" id="UP001154282">
    <property type="component" value="Unassembled WGS sequence"/>
</dbReference>